<accession>A0A813FZF4</accession>
<dbReference type="EMBL" id="CAJNNV010026262">
    <property type="protein sequence ID" value="CAE8617716.1"/>
    <property type="molecule type" value="Genomic_DNA"/>
</dbReference>
<evidence type="ECO:0000313" key="5">
    <source>
        <dbReference type="EMBL" id="CAE8617716.1"/>
    </source>
</evidence>
<name>A0A813FZF4_POLGL</name>
<gene>
    <name evidence="5" type="ORF">PGLA1383_LOCUS35376</name>
</gene>
<evidence type="ECO:0000256" key="3">
    <source>
        <dbReference type="SAM" id="Phobius"/>
    </source>
</evidence>
<dbReference type="OMA" id="CKFRRRC"/>
<dbReference type="GO" id="GO:0005576">
    <property type="term" value="C:extracellular region"/>
    <property type="evidence" value="ECO:0007669"/>
    <property type="project" value="InterPro"/>
</dbReference>
<dbReference type="OrthoDB" id="417417at2759"/>
<evidence type="ECO:0000256" key="2">
    <source>
        <dbReference type="SAM" id="MobiDB-lite"/>
    </source>
</evidence>
<feature type="region of interest" description="Disordered" evidence="2">
    <location>
        <begin position="2258"/>
        <end position="2280"/>
    </location>
</feature>
<dbReference type="InterPro" id="IPR035971">
    <property type="entry name" value="CBD_sf"/>
</dbReference>
<reference evidence="5" key="1">
    <citation type="submission" date="2021-02" db="EMBL/GenBank/DDBJ databases">
        <authorList>
            <person name="Dougan E. K."/>
            <person name="Rhodes N."/>
            <person name="Thang M."/>
            <person name="Chan C."/>
        </authorList>
    </citation>
    <scope>NUCLEOTIDE SEQUENCE</scope>
</reference>
<dbReference type="InterPro" id="IPR000254">
    <property type="entry name" value="CBD"/>
</dbReference>
<comment type="caution">
    <text evidence="5">The sequence shown here is derived from an EMBL/GenBank/DDBJ whole genome shotgun (WGS) entry which is preliminary data.</text>
</comment>
<dbReference type="Pfam" id="PF00734">
    <property type="entry name" value="CBM_1"/>
    <property type="match status" value="1"/>
</dbReference>
<dbReference type="SMART" id="SM00236">
    <property type="entry name" value="fCBD"/>
    <property type="match status" value="2"/>
</dbReference>
<dbReference type="PROSITE" id="PS51164">
    <property type="entry name" value="CBM1_2"/>
    <property type="match status" value="1"/>
</dbReference>
<feature type="domain" description="CBM1" evidence="4">
    <location>
        <begin position="1514"/>
        <end position="1550"/>
    </location>
</feature>
<keyword evidence="6" id="KW-1185">Reference proteome</keyword>
<organism evidence="5 6">
    <name type="scientific">Polarella glacialis</name>
    <name type="common">Dinoflagellate</name>
    <dbReference type="NCBI Taxonomy" id="89957"/>
    <lineage>
        <taxon>Eukaryota</taxon>
        <taxon>Sar</taxon>
        <taxon>Alveolata</taxon>
        <taxon>Dinophyceae</taxon>
        <taxon>Suessiales</taxon>
        <taxon>Suessiaceae</taxon>
        <taxon>Polarella</taxon>
    </lineage>
</organism>
<evidence type="ECO:0000313" key="6">
    <source>
        <dbReference type="Proteomes" id="UP000654075"/>
    </source>
</evidence>
<protein>
    <recommendedName>
        <fullName evidence="4">CBM1 domain-containing protein</fullName>
    </recommendedName>
</protein>
<feature type="transmembrane region" description="Helical" evidence="3">
    <location>
        <begin position="2140"/>
        <end position="2166"/>
    </location>
</feature>
<dbReference type="Proteomes" id="UP000654075">
    <property type="component" value="Unassembled WGS sequence"/>
</dbReference>
<feature type="compositionally biased region" description="Polar residues" evidence="2">
    <location>
        <begin position="2258"/>
        <end position="2268"/>
    </location>
</feature>
<keyword evidence="3" id="KW-0812">Transmembrane</keyword>
<dbReference type="PROSITE" id="PS00562">
    <property type="entry name" value="CBM1_1"/>
    <property type="match status" value="1"/>
</dbReference>
<keyword evidence="3" id="KW-1133">Transmembrane helix</keyword>
<sequence length="2293" mass="239223">MSRFPAFHDPAELHALPAPSLPAPSVAISAQAQDLTAIATTWPSRLTCLPKRPGAMNMPPIARVLAVSAILLRAVLGDVDTSCLFYHGAGCSAIHSEQLCVLSRDGQATSQALGVHGIYHGGSPCAWSKSGLCKKLASVAAEDMSSYAAATCEAGDTLDSRLASHTPPSHLKPSADSSDYEGAMMPWSKVALVAVDGGTDRECRGVVKTQTGEGEHVYNMWTAIDLKDCQALCAGACQGVEYQAATKYCEVWYGQIFHSARAPGSECYSLPNKDLDMHLATLRPTDMTCLKPLSQGCSSTKDRDQCLSARDAGDVKEMFGRKLAGEPCVWCGGRACDLDSDSLCQPYDYLMRAAHNNLNPASAANFEVPVCVDGRPGVYLSNALSKDIPAPSQAQLALLSPAPNGCSSITDMGTCLNSKDAGSLANWGFYRMAGEACVWCGGATCTDRNADKCMPYDLLMNGEGRYYSSFRANIHWKVAAILESKAALSSDWDATCLCSMNSGCPTLTDQYSCLLSQDGRPEGMINGRKVAGQPCVWCAGGQCNSGSTASCEPYDSQMNGEGTIFAQNFAKDNYKVAACQDGLVKSSLQPIISPPTFTLYPPSQAGMACLKNEPGGCSVIKDRLGCLSSIDGSTVGSFGGLKIQGQPCVWCGGKPCATDGPLKSSLCLPFDYLARGAGRGFSSVAYNTALTVAECGQSKFDFGDVSCLVPWVSGCNKITDVKTCTSVTDGRPFSFVAGFKAKGQPCVWCGGLPCSEANSNLCEPFDFAVNGKAHAFNSDDGLPTYSVASCSESGMPGPKAVPMASRYQLHGTPQVVNCGYPSPIWQKVGQACGFCKALVPRIQESYRTGSDYCSQNGGLMCMGVSLGSLGSCEEGKAVACSYQFALEDNALCECAPKMSPMTLATEVPRPSATELECLVPAKTGCMAVKDKLVCLSSKDASGVKSDRTLAVDGEPCVWCGEGSCTSDSNDTCMPYDWLARGQDVAYAVLLQAPSVLVVAQCNGMARSFGNTGCLTTQVNGCSSIKDKANCLSSLDGRPYHQIAGFLVEGQPCVWCGGVACNSNNDNLCEPHDFAVHGAGHAFVTHLAARSYSTAACENGQPVAHELPSALANEGVNMMVNCGVPNPTWSMVSKSCDFCKVQVAAEAMAIIETCSVYCSAQGNLKCYKAWTSFKHSCDVKAAVTCEYHFAADENAVCECDLPIMKPQPWQKLRPTEGEMTCLKSHASGCRDIKDRINCLSSKDGSSMPDQYGLKIRGEPCVWCGDGLCASGLQDTCAPYEWLMKGLGRVFHTTMSAVANFQVAKCFSDKHADFENVQCLQKAAAGCPAMLNEDSCLSAVDGRSTQYAAGFKVAGQPCVWCGGGLCHSLNDNRCESYDFAVNGAGHAFNTFHAEAVYKIAACEDGKPAIQMMASALSEHGISMPVTCGNYTPIWSRVSRSCGNCKVVVPKIQDTFKTCADYCKDQVGNPMCISSAKVHRSTCDKAAGVTCDYAFAKDEDALCKCAALPKVLLPHEQQQQTYSQCGGSTWKGPTLCEMGNRCNFVSEYYSQCVPAAAAVAGVDVTDGASSSSGPTLCEMGNRCNFVSEYYSQCVPAAAAIAGVDVTDGANSSSVSPAEAAAAAQRAAQTAGEPAIEQVAAAAKAAAAAAGSTDPEVPAEQAEEAIAVAAGTAAAAVSVAPQQAATVAEKTADQISVARGETEEQSVVDSVKAAAEAAEVTASKEGSTPQVSADFAKAAATVAALDAGKSAIEAQAVVEPVIAALTEKVPEQSAQMTPDVIAATLLPIVALAPVVAATLPRLPTAAPVEATVALFPVVPEVLTNIGKDCWEACNRLSGLCSFCGKGNACCRRNTTGEASQPKECQDILTYLTWHNECVIPVHQVTPQEAAVWAASQAAAAVAAAGGSAQQRPAKLRFEQEDLDAAKAAAGKAAAEAHQSTAGVAEAVVAGVEEAAEQVGVQAAKLTKVDGKSVQEQAVAAAKEAAFAAFDMQQPAQVAEESARVSSMAVATAAGQLALQAEETADTAVKAIISTGALKPAEPGANKALRHAFADCYGNCGNKPGMCNAFCGKGNACCRISGDIVVPPECQNIAAYKTVHYECVVPHLATLVDLVPVSETAMEIQAQATTDGTPSTGAPEGQGGLGIATFLMIGGGVVALVGAGILLSAVYGTTSSTSRAVCLCMEDSDEPSDLEEFDAPLVTQLVPSGAPAFSLEQFDAPLVTQLVPSGAPAFSRTPQVWPTAAPAFAPAAGYAHFPYQQGIRQQAGRSSATPMRPTQEPVAAPSRFLECLNPPPVH</sequence>
<dbReference type="SUPFAM" id="SSF57180">
    <property type="entry name" value="Cellulose-binding domain"/>
    <property type="match status" value="1"/>
</dbReference>
<dbReference type="GO" id="GO:0030248">
    <property type="term" value="F:cellulose binding"/>
    <property type="evidence" value="ECO:0007669"/>
    <property type="project" value="InterPro"/>
</dbReference>
<evidence type="ECO:0000256" key="1">
    <source>
        <dbReference type="ARBA" id="ARBA00022729"/>
    </source>
</evidence>
<keyword evidence="1" id="KW-0732">Signal</keyword>
<dbReference type="GO" id="GO:0005975">
    <property type="term" value="P:carbohydrate metabolic process"/>
    <property type="evidence" value="ECO:0007669"/>
    <property type="project" value="InterPro"/>
</dbReference>
<keyword evidence="3" id="KW-0472">Membrane</keyword>
<evidence type="ECO:0000259" key="4">
    <source>
        <dbReference type="PROSITE" id="PS51164"/>
    </source>
</evidence>
<proteinExistence type="predicted"/>